<organism evidence="2 3">
    <name type="scientific">Bimuria novae-zelandiae CBS 107.79</name>
    <dbReference type="NCBI Taxonomy" id="1447943"/>
    <lineage>
        <taxon>Eukaryota</taxon>
        <taxon>Fungi</taxon>
        <taxon>Dikarya</taxon>
        <taxon>Ascomycota</taxon>
        <taxon>Pezizomycotina</taxon>
        <taxon>Dothideomycetes</taxon>
        <taxon>Pleosporomycetidae</taxon>
        <taxon>Pleosporales</taxon>
        <taxon>Massarineae</taxon>
        <taxon>Didymosphaeriaceae</taxon>
        <taxon>Bimuria</taxon>
    </lineage>
</organism>
<name>A0A6A5VNS0_9PLEO</name>
<feature type="region of interest" description="Disordered" evidence="1">
    <location>
        <begin position="85"/>
        <end position="106"/>
    </location>
</feature>
<reference evidence="2" key="1">
    <citation type="journal article" date="2020" name="Stud. Mycol.">
        <title>101 Dothideomycetes genomes: a test case for predicting lifestyles and emergence of pathogens.</title>
        <authorList>
            <person name="Haridas S."/>
            <person name="Albert R."/>
            <person name="Binder M."/>
            <person name="Bloem J."/>
            <person name="Labutti K."/>
            <person name="Salamov A."/>
            <person name="Andreopoulos B."/>
            <person name="Baker S."/>
            <person name="Barry K."/>
            <person name="Bills G."/>
            <person name="Bluhm B."/>
            <person name="Cannon C."/>
            <person name="Castanera R."/>
            <person name="Culley D."/>
            <person name="Daum C."/>
            <person name="Ezra D."/>
            <person name="Gonzalez J."/>
            <person name="Henrissat B."/>
            <person name="Kuo A."/>
            <person name="Liang C."/>
            <person name="Lipzen A."/>
            <person name="Lutzoni F."/>
            <person name="Magnuson J."/>
            <person name="Mondo S."/>
            <person name="Nolan M."/>
            <person name="Ohm R."/>
            <person name="Pangilinan J."/>
            <person name="Park H.-J."/>
            <person name="Ramirez L."/>
            <person name="Alfaro M."/>
            <person name="Sun H."/>
            <person name="Tritt A."/>
            <person name="Yoshinaga Y."/>
            <person name="Zwiers L.-H."/>
            <person name="Turgeon B."/>
            <person name="Goodwin S."/>
            <person name="Spatafora J."/>
            <person name="Crous P."/>
            <person name="Grigoriev I."/>
        </authorList>
    </citation>
    <scope>NUCLEOTIDE SEQUENCE</scope>
    <source>
        <strain evidence="2">CBS 107.79</strain>
    </source>
</reference>
<keyword evidence="3" id="KW-1185">Reference proteome</keyword>
<dbReference type="EMBL" id="ML976659">
    <property type="protein sequence ID" value="KAF1978984.1"/>
    <property type="molecule type" value="Genomic_DNA"/>
</dbReference>
<accession>A0A6A5VNS0</accession>
<dbReference type="AlphaFoldDB" id="A0A6A5VNS0"/>
<gene>
    <name evidence="2" type="ORF">BU23DRAFT_191956</name>
</gene>
<evidence type="ECO:0000313" key="2">
    <source>
        <dbReference type="EMBL" id="KAF1978984.1"/>
    </source>
</evidence>
<protein>
    <submittedName>
        <fullName evidence="2">Uncharacterized protein</fullName>
    </submittedName>
</protein>
<proteinExistence type="predicted"/>
<sequence length="138" mass="15342">MSNFPVSPISFTNADIPIYLDTTHARTAPEAEETPEDICPKCLASSKDQPIHCISVTPAPPPYNTTIPQIPLPSRLAVPALNLETSGHRSRPIPPPRPARSFQPYEKERTCVRFRRNAFSPTSPLYFGQEVTTTVQEE</sequence>
<dbReference type="Proteomes" id="UP000800036">
    <property type="component" value="Unassembled WGS sequence"/>
</dbReference>
<evidence type="ECO:0000313" key="3">
    <source>
        <dbReference type="Proteomes" id="UP000800036"/>
    </source>
</evidence>
<evidence type="ECO:0000256" key="1">
    <source>
        <dbReference type="SAM" id="MobiDB-lite"/>
    </source>
</evidence>